<keyword evidence="4" id="KW-0547">Nucleotide-binding</keyword>
<reference evidence="12 13" key="1">
    <citation type="journal article" date="2023" name="BMC Biol.">
        <title>The compact genome of the sponge Oopsacas minuta (Hexactinellida) is lacking key metazoan core genes.</title>
        <authorList>
            <person name="Santini S."/>
            <person name="Schenkelaars Q."/>
            <person name="Jourda C."/>
            <person name="Duchesne M."/>
            <person name="Belahbib H."/>
            <person name="Rocher C."/>
            <person name="Selva M."/>
            <person name="Riesgo A."/>
            <person name="Vervoort M."/>
            <person name="Leys S.P."/>
            <person name="Kodjabachian L."/>
            <person name="Le Bivic A."/>
            <person name="Borchiellini C."/>
            <person name="Claverie J.M."/>
            <person name="Renard E."/>
        </authorList>
    </citation>
    <scope>NUCLEOTIDE SEQUENCE [LARGE SCALE GENOMIC DNA]</scope>
    <source>
        <strain evidence="12">SPO-2</strain>
    </source>
</reference>
<dbReference type="PANTHER" id="PTHR42765">
    <property type="entry name" value="SOLEUCYL-TRNA SYNTHETASE"/>
    <property type="match status" value="1"/>
</dbReference>
<dbReference type="Pfam" id="PF13603">
    <property type="entry name" value="tRNA-synt_1_2"/>
    <property type="match status" value="1"/>
</dbReference>
<protein>
    <recommendedName>
        <fullName evidence="2">isoleucine--tRNA ligase</fullName>
        <ecNumber evidence="2">6.1.1.5</ecNumber>
    </recommendedName>
    <alternativeName>
        <fullName evidence="8">Isoleucyl-tRNA synthetase</fullName>
    </alternativeName>
</protein>
<evidence type="ECO:0000256" key="6">
    <source>
        <dbReference type="ARBA" id="ARBA00022917"/>
    </source>
</evidence>
<dbReference type="GO" id="GO:0005739">
    <property type="term" value="C:mitochondrion"/>
    <property type="evidence" value="ECO:0007669"/>
    <property type="project" value="TreeGrafter"/>
</dbReference>
<evidence type="ECO:0000256" key="3">
    <source>
        <dbReference type="ARBA" id="ARBA00022598"/>
    </source>
</evidence>
<comment type="similarity">
    <text evidence="1">Belongs to the class-I aminoacyl-tRNA synthetase family.</text>
</comment>
<evidence type="ECO:0000313" key="12">
    <source>
        <dbReference type="EMBL" id="KAI6659085.1"/>
    </source>
</evidence>
<comment type="caution">
    <text evidence="12">The sequence shown here is derived from an EMBL/GenBank/DDBJ whole genome shotgun (WGS) entry which is preliminary data.</text>
</comment>
<dbReference type="SUPFAM" id="SSF50677">
    <property type="entry name" value="ValRS/IleRS/LeuRS editing domain"/>
    <property type="match status" value="1"/>
</dbReference>
<dbReference type="CDD" id="cd07960">
    <property type="entry name" value="Anticodon_Ia_Ile_BEm"/>
    <property type="match status" value="1"/>
</dbReference>
<proteinExistence type="inferred from homology"/>
<dbReference type="InterPro" id="IPR025709">
    <property type="entry name" value="Leu_tRNA-synth_edit"/>
</dbReference>
<name>A0AAV7KDV8_9METZ</name>
<feature type="domain" description="Leucyl-tRNA synthetase editing" evidence="11">
    <location>
        <begin position="24"/>
        <end position="87"/>
    </location>
</feature>
<dbReference type="InterPro" id="IPR002300">
    <property type="entry name" value="aa-tRNA-synth_Ia"/>
</dbReference>
<dbReference type="InterPro" id="IPR013155">
    <property type="entry name" value="M/V/L/I-tRNA-synth_anticd-bd"/>
</dbReference>
<evidence type="ECO:0000256" key="8">
    <source>
        <dbReference type="ARBA" id="ARBA00032665"/>
    </source>
</evidence>
<dbReference type="InterPro" id="IPR050081">
    <property type="entry name" value="Ile-tRNA_ligase"/>
</dbReference>
<dbReference type="GO" id="GO:0000049">
    <property type="term" value="F:tRNA binding"/>
    <property type="evidence" value="ECO:0007669"/>
    <property type="project" value="InterPro"/>
</dbReference>
<gene>
    <name evidence="12" type="ORF">LOD99_14761</name>
</gene>
<dbReference type="Pfam" id="PF08264">
    <property type="entry name" value="Anticodon_1"/>
    <property type="match status" value="1"/>
</dbReference>
<dbReference type="PRINTS" id="PR00984">
    <property type="entry name" value="TRNASYNTHILE"/>
</dbReference>
<evidence type="ECO:0000259" key="10">
    <source>
        <dbReference type="Pfam" id="PF08264"/>
    </source>
</evidence>
<dbReference type="InterPro" id="IPR033708">
    <property type="entry name" value="Anticodon_Ile_BEm"/>
</dbReference>
<dbReference type="EC" id="6.1.1.5" evidence="2"/>
<dbReference type="SUPFAM" id="SSF52374">
    <property type="entry name" value="Nucleotidylyl transferase"/>
    <property type="match status" value="1"/>
</dbReference>
<keyword evidence="5" id="KW-0067">ATP-binding</keyword>
<dbReference type="GO" id="GO:0002161">
    <property type="term" value="F:aminoacyl-tRNA deacylase activity"/>
    <property type="evidence" value="ECO:0007669"/>
    <property type="project" value="InterPro"/>
</dbReference>
<dbReference type="GO" id="GO:0032543">
    <property type="term" value="P:mitochondrial translation"/>
    <property type="evidence" value="ECO:0007669"/>
    <property type="project" value="TreeGrafter"/>
</dbReference>
<dbReference type="AlphaFoldDB" id="A0AAV7KDV8"/>
<dbReference type="InterPro" id="IPR009080">
    <property type="entry name" value="tRNAsynth_Ia_anticodon-bd"/>
</dbReference>
<dbReference type="Proteomes" id="UP001165289">
    <property type="component" value="Unassembled WGS sequence"/>
</dbReference>
<evidence type="ECO:0000256" key="2">
    <source>
        <dbReference type="ARBA" id="ARBA00013165"/>
    </source>
</evidence>
<accession>A0AAV7KDV8</accession>
<dbReference type="Gene3D" id="3.90.740.10">
    <property type="entry name" value="Valyl/Leucyl/Isoleucyl-tRNA synthetase, editing domain"/>
    <property type="match status" value="1"/>
</dbReference>
<dbReference type="InterPro" id="IPR009008">
    <property type="entry name" value="Val/Leu/Ile-tRNA-synth_edit"/>
</dbReference>
<dbReference type="InterPro" id="IPR014729">
    <property type="entry name" value="Rossmann-like_a/b/a_fold"/>
</dbReference>
<dbReference type="PANTHER" id="PTHR42765:SF1">
    <property type="entry name" value="ISOLEUCINE--TRNA LIGASE, MITOCHONDRIAL"/>
    <property type="match status" value="1"/>
</dbReference>
<evidence type="ECO:0000256" key="7">
    <source>
        <dbReference type="ARBA" id="ARBA00023146"/>
    </source>
</evidence>
<feature type="domain" description="Methionyl/Valyl/Leucyl/Isoleucyl-tRNA synthetase anticodon-binding" evidence="10">
    <location>
        <begin position="419"/>
        <end position="569"/>
    </location>
</feature>
<dbReference type="GO" id="GO:0005524">
    <property type="term" value="F:ATP binding"/>
    <property type="evidence" value="ECO:0007669"/>
    <property type="project" value="UniProtKB-KW"/>
</dbReference>
<sequence length="705" mass="81340">MEYLEQEVFKTELEVVNNIEGSFLQECSYIHPIFPQRTCPLLPATHVTSDSGTGLVHTAPAHGPEDYDVAQKYNLQIECGVDDDGKYTDLFGKELKGKEVLKQGNSEVLSLLESNQKLFKSHEYTHRVPHDWRTGGPVILRATPQWFANVSGLVEQAKKALKTVKMIPRQSINNLLGHLEGRKDWCISRQRSWGVPIPVFYSSDDKPLITKESIHQIKYLIRREGTDAWWKLSMDSFLTPAVLNSFGKVSAVECIRKDDTLDVWFDSGTSWATILNEVDGVADVYIEGNDQHRGWFQSSLLTSVASQGIAPFKTVITHGFVLDEKNQKMSKSIGNVVNPKDVIDGNKKKKFTAHGADVARLWAAGSDFYKDISIGPNIMKQFQENFRKIRNTLRYMSSNLHDFSFREDRVKYSHMLDVDKFILHILHSYIQQVDDAYNSYAFSSVVKQLNTMCATDLSAFYFSISKDRLYCYREFSKERRACQTILYYCFHQILKSLAPILPHLAEEMVEHHQPKEMESIFYTREWIKSELIWENNEVCDRWQVILDLREAINHCIANLDNIHKINQPIDAYISLTLPKGEIYNVFKFLQGDLVSNNSQLNDAITASQTSIIRRDPEVIHSRDLQTTDSLGHSNIFLTHPAYTEEVPVRIDVLKPTNVKCLRCWKHISMDETTSICLRCFQIIWDYNERRNIVIDQDKQTPERRY</sequence>
<dbReference type="SUPFAM" id="SSF47323">
    <property type="entry name" value="Anticodon-binding domain of a subclass of class I aminoacyl-tRNA synthetases"/>
    <property type="match status" value="1"/>
</dbReference>
<evidence type="ECO:0000313" key="13">
    <source>
        <dbReference type="Proteomes" id="UP001165289"/>
    </source>
</evidence>
<keyword evidence="3 12" id="KW-0436">Ligase</keyword>
<dbReference type="Pfam" id="PF00133">
    <property type="entry name" value="tRNA-synt_1"/>
    <property type="match status" value="1"/>
</dbReference>
<keyword evidence="6" id="KW-0648">Protein biosynthesis</keyword>
<dbReference type="EMBL" id="JAKMXF010000066">
    <property type="protein sequence ID" value="KAI6659085.1"/>
    <property type="molecule type" value="Genomic_DNA"/>
</dbReference>
<organism evidence="12 13">
    <name type="scientific">Oopsacas minuta</name>
    <dbReference type="NCBI Taxonomy" id="111878"/>
    <lineage>
        <taxon>Eukaryota</taxon>
        <taxon>Metazoa</taxon>
        <taxon>Porifera</taxon>
        <taxon>Hexactinellida</taxon>
        <taxon>Hexasterophora</taxon>
        <taxon>Lyssacinosida</taxon>
        <taxon>Leucopsacidae</taxon>
        <taxon>Oopsacas</taxon>
    </lineage>
</organism>
<dbReference type="InterPro" id="IPR002301">
    <property type="entry name" value="Ile-tRNA-ligase"/>
</dbReference>
<evidence type="ECO:0000256" key="5">
    <source>
        <dbReference type="ARBA" id="ARBA00022840"/>
    </source>
</evidence>
<evidence type="ECO:0000259" key="11">
    <source>
        <dbReference type="Pfam" id="PF13603"/>
    </source>
</evidence>
<dbReference type="Gene3D" id="3.40.50.620">
    <property type="entry name" value="HUPs"/>
    <property type="match status" value="1"/>
</dbReference>
<evidence type="ECO:0000256" key="4">
    <source>
        <dbReference type="ARBA" id="ARBA00022741"/>
    </source>
</evidence>
<evidence type="ECO:0000256" key="1">
    <source>
        <dbReference type="ARBA" id="ARBA00005594"/>
    </source>
</evidence>
<dbReference type="Gene3D" id="1.10.10.830">
    <property type="entry name" value="Ile-tRNA synthetase CP2 domain-like"/>
    <property type="match status" value="1"/>
</dbReference>
<keyword evidence="7" id="KW-0030">Aminoacyl-tRNA synthetase</keyword>
<dbReference type="GO" id="GO:0006428">
    <property type="term" value="P:isoleucyl-tRNA aminoacylation"/>
    <property type="evidence" value="ECO:0007669"/>
    <property type="project" value="InterPro"/>
</dbReference>
<keyword evidence="13" id="KW-1185">Reference proteome</keyword>
<dbReference type="Gene3D" id="1.10.730.20">
    <property type="match status" value="1"/>
</dbReference>
<evidence type="ECO:0000259" key="9">
    <source>
        <dbReference type="Pfam" id="PF00133"/>
    </source>
</evidence>
<dbReference type="GO" id="GO:0004822">
    <property type="term" value="F:isoleucine-tRNA ligase activity"/>
    <property type="evidence" value="ECO:0007669"/>
    <property type="project" value="UniProtKB-EC"/>
</dbReference>
<feature type="domain" description="Aminoacyl-tRNA synthetase class Ia" evidence="9">
    <location>
        <begin position="109"/>
        <end position="374"/>
    </location>
</feature>